<dbReference type="InterPro" id="IPR029044">
    <property type="entry name" value="Nucleotide-diphossugar_trans"/>
</dbReference>
<dbReference type="AlphaFoldDB" id="A0A3N4CY13"/>
<dbReference type="Proteomes" id="UP000273044">
    <property type="component" value="Chromosome"/>
</dbReference>
<dbReference type="HAMAP" id="MF_00108">
    <property type="entry name" value="IspD"/>
    <property type="match status" value="1"/>
</dbReference>
<evidence type="ECO:0000256" key="4">
    <source>
        <dbReference type="ARBA" id="ARBA00022679"/>
    </source>
</evidence>
<dbReference type="InterPro" id="IPR001228">
    <property type="entry name" value="IspD"/>
</dbReference>
<comment type="function">
    <text evidence="7">Catalyzes the formation of 4-diphosphocytidyl-2-C-methyl-D-erythritol from CTP and 2-C-methyl-D-erythritol 4-phosphate (MEP).</text>
</comment>
<comment type="pathway">
    <text evidence="2 7">Isoprenoid biosynthesis; isopentenyl diphosphate biosynthesis via DXP pathway; isopentenyl diphosphate from 1-deoxy-D-xylulose 5-phosphate: step 2/6.</text>
</comment>
<dbReference type="InterPro" id="IPR018294">
    <property type="entry name" value="ISPD_synthase_CS"/>
</dbReference>
<evidence type="ECO:0000313" key="9">
    <source>
        <dbReference type="EMBL" id="VEH69391.1"/>
    </source>
</evidence>
<dbReference type="UniPathway" id="UPA00056">
    <property type="reaction ID" value="UER00093"/>
</dbReference>
<dbReference type="OrthoDB" id="9802561at2"/>
<dbReference type="PROSITE" id="PS01295">
    <property type="entry name" value="ISPD"/>
    <property type="match status" value="1"/>
</dbReference>
<reference evidence="8" key="2">
    <citation type="submission" date="2021-03" db="EMBL/GenBank/DDBJ databases">
        <title>Human Oral Microbial Genomes.</title>
        <authorList>
            <person name="Johnston C.D."/>
            <person name="Chen T."/>
            <person name="Dewhirst F.E."/>
        </authorList>
    </citation>
    <scope>NUCLEOTIDE SEQUENCE</scope>
    <source>
        <strain evidence="8">F0714</strain>
    </source>
</reference>
<dbReference type="PANTHER" id="PTHR32125">
    <property type="entry name" value="2-C-METHYL-D-ERYTHRITOL 4-PHOSPHATE CYTIDYLYLTRANSFERASE, CHLOROPLASTIC"/>
    <property type="match status" value="1"/>
</dbReference>
<name>A0A3N4CY13_9ACTN</name>
<dbReference type="Pfam" id="PF01128">
    <property type="entry name" value="IspD"/>
    <property type="match status" value="1"/>
</dbReference>
<dbReference type="Proteomes" id="UP000677180">
    <property type="component" value="Chromosome"/>
</dbReference>
<feature type="site" description="Transition state stabilizer" evidence="7">
    <location>
        <position position="21"/>
    </location>
</feature>
<evidence type="ECO:0000313" key="10">
    <source>
        <dbReference type="Proteomes" id="UP000273044"/>
    </source>
</evidence>
<reference evidence="9 10" key="1">
    <citation type="submission" date="2018-12" db="EMBL/GenBank/DDBJ databases">
        <authorList>
            <consortium name="Pathogen Informatics"/>
        </authorList>
    </citation>
    <scope>NUCLEOTIDE SEQUENCE [LARGE SCALE GENOMIC DNA]</scope>
    <source>
        <strain evidence="9 10">NCTC12967</strain>
    </source>
</reference>
<dbReference type="RefSeq" id="WP_041696189.1">
    <property type="nucleotide sequence ID" value="NZ_CAJZDL010000082.1"/>
</dbReference>
<dbReference type="CDD" id="cd02516">
    <property type="entry name" value="CDP-ME_synthetase"/>
    <property type="match status" value="1"/>
</dbReference>
<evidence type="ECO:0000256" key="1">
    <source>
        <dbReference type="ARBA" id="ARBA00001282"/>
    </source>
</evidence>
<evidence type="ECO:0000313" key="8">
    <source>
        <dbReference type="EMBL" id="QUC10563.1"/>
    </source>
</evidence>
<organism evidence="9 10">
    <name type="scientific">Arachnia propionica</name>
    <dbReference type="NCBI Taxonomy" id="1750"/>
    <lineage>
        <taxon>Bacteria</taxon>
        <taxon>Bacillati</taxon>
        <taxon>Actinomycetota</taxon>
        <taxon>Actinomycetes</taxon>
        <taxon>Propionibacteriales</taxon>
        <taxon>Propionibacteriaceae</taxon>
        <taxon>Arachnia</taxon>
    </lineage>
</organism>
<evidence type="ECO:0000256" key="3">
    <source>
        <dbReference type="ARBA" id="ARBA00009789"/>
    </source>
</evidence>
<keyword evidence="5 7" id="KW-0548">Nucleotidyltransferase</keyword>
<dbReference type="GeneID" id="64406144"/>
<dbReference type="EMBL" id="LR134406">
    <property type="protein sequence ID" value="VEH69391.1"/>
    <property type="molecule type" value="Genomic_DNA"/>
</dbReference>
<evidence type="ECO:0000256" key="6">
    <source>
        <dbReference type="ARBA" id="ARBA00023229"/>
    </source>
</evidence>
<evidence type="ECO:0000256" key="2">
    <source>
        <dbReference type="ARBA" id="ARBA00004787"/>
    </source>
</evidence>
<dbReference type="PANTHER" id="PTHR32125:SF4">
    <property type="entry name" value="2-C-METHYL-D-ERYTHRITOL 4-PHOSPHATE CYTIDYLYLTRANSFERASE, CHLOROPLASTIC"/>
    <property type="match status" value="1"/>
</dbReference>
<keyword evidence="10" id="KW-1185">Reference proteome</keyword>
<dbReference type="FunFam" id="3.90.550.10:FF:000003">
    <property type="entry name" value="2-C-methyl-D-erythritol 4-phosphate cytidylyltransferase"/>
    <property type="match status" value="1"/>
</dbReference>
<feature type="site" description="Positions MEP for the nucleophilic attack" evidence="7">
    <location>
        <position position="158"/>
    </location>
</feature>
<accession>A0A3N4CY13</accession>
<keyword evidence="6 7" id="KW-0414">Isoprene biosynthesis</keyword>
<comment type="similarity">
    <text evidence="3 7">Belongs to the IspD/TarI cytidylyltransferase family. IspD subfamily.</text>
</comment>
<feature type="site" description="Transition state stabilizer" evidence="7">
    <location>
        <position position="28"/>
    </location>
</feature>
<feature type="site" description="Positions MEP for the nucleophilic attack" evidence="7">
    <location>
        <position position="214"/>
    </location>
</feature>
<dbReference type="InterPro" id="IPR034683">
    <property type="entry name" value="IspD/TarI"/>
</dbReference>
<evidence type="ECO:0000256" key="5">
    <source>
        <dbReference type="ARBA" id="ARBA00022695"/>
    </source>
</evidence>
<dbReference type="GO" id="GO:0019288">
    <property type="term" value="P:isopentenyl diphosphate biosynthetic process, methylerythritol 4-phosphate pathway"/>
    <property type="evidence" value="ECO:0007669"/>
    <property type="project" value="UniProtKB-UniRule"/>
</dbReference>
<dbReference type="SUPFAM" id="SSF53448">
    <property type="entry name" value="Nucleotide-diphospho-sugar transferases"/>
    <property type="match status" value="1"/>
</dbReference>
<dbReference type="InterPro" id="IPR050088">
    <property type="entry name" value="IspD/TarI_cytidylyltransf_bact"/>
</dbReference>
<protein>
    <recommendedName>
        <fullName evidence="7">2-C-methyl-D-erythritol 4-phosphate cytidylyltransferase</fullName>
        <ecNumber evidence="7">2.7.7.60</ecNumber>
    </recommendedName>
    <alternativeName>
        <fullName evidence="7">4-diphosphocytidyl-2C-methyl-D-erythritol synthase</fullName>
    </alternativeName>
    <alternativeName>
        <fullName evidence="7">MEP cytidylyltransferase</fullName>
        <shortName evidence="7">MCT</shortName>
    </alternativeName>
</protein>
<dbReference type="Gene3D" id="3.90.550.10">
    <property type="entry name" value="Spore Coat Polysaccharide Biosynthesis Protein SpsA, Chain A"/>
    <property type="match status" value="1"/>
</dbReference>
<comment type="catalytic activity">
    <reaction evidence="1 7">
        <text>2-C-methyl-D-erythritol 4-phosphate + CTP + H(+) = 4-CDP-2-C-methyl-D-erythritol + diphosphate</text>
        <dbReference type="Rhea" id="RHEA:13429"/>
        <dbReference type="ChEBI" id="CHEBI:15378"/>
        <dbReference type="ChEBI" id="CHEBI:33019"/>
        <dbReference type="ChEBI" id="CHEBI:37563"/>
        <dbReference type="ChEBI" id="CHEBI:57823"/>
        <dbReference type="ChEBI" id="CHEBI:58262"/>
        <dbReference type="EC" id="2.7.7.60"/>
    </reaction>
</comment>
<dbReference type="GO" id="GO:0050518">
    <property type="term" value="F:2-C-methyl-D-erythritol 4-phosphate cytidylyltransferase activity"/>
    <property type="evidence" value="ECO:0007669"/>
    <property type="project" value="UniProtKB-UniRule"/>
</dbReference>
<dbReference type="EC" id="2.7.7.60" evidence="7"/>
<sequence>MNNNTNEPVVAIVAAAGSGSRLGASVPKALVELGGMSLVRRSVLAMRDGGVGHVVVTTPEGCLSIFEAALSGLDGITCTVGGTERQDSVRLGLDVLSERFGPETIVLIHDAARPLVPPQVVTAVLRAVAHGAEAAIPVVAVHDSIRQVGDDGSRIVDRSTLRAIQTPQGARLGLLREAHEHVARHGLAITDDASAIEALGHRVVLVPGHHDALKVTEQLDLALAQGILDGRSRI</sequence>
<keyword evidence="4 7" id="KW-0808">Transferase</keyword>
<dbReference type="EMBL" id="CP072385">
    <property type="protein sequence ID" value="QUC10563.1"/>
    <property type="molecule type" value="Genomic_DNA"/>
</dbReference>
<proteinExistence type="inferred from homology"/>
<dbReference type="NCBIfam" id="TIGR00453">
    <property type="entry name" value="ispD"/>
    <property type="match status" value="1"/>
</dbReference>
<gene>
    <name evidence="7 9" type="primary">ispD</name>
    <name evidence="8" type="ORF">J5A53_12390</name>
    <name evidence="9" type="ORF">NCTC12967_00658</name>
</gene>
<evidence type="ECO:0000256" key="7">
    <source>
        <dbReference type="HAMAP-Rule" id="MF_00108"/>
    </source>
</evidence>